<dbReference type="GO" id="GO:0004535">
    <property type="term" value="F:poly(A)-specific ribonuclease activity"/>
    <property type="evidence" value="ECO:0007669"/>
    <property type="project" value="TreeGrafter"/>
</dbReference>
<dbReference type="GO" id="GO:0031251">
    <property type="term" value="C:PAN complex"/>
    <property type="evidence" value="ECO:0007669"/>
    <property type="project" value="TreeGrafter"/>
</dbReference>
<evidence type="ECO:0000313" key="3">
    <source>
        <dbReference type="RefSeq" id="XP_047735481.1"/>
    </source>
</evidence>
<dbReference type="InterPro" id="IPR013520">
    <property type="entry name" value="Ribonucl_H"/>
</dbReference>
<dbReference type="PANTHER" id="PTHR15728:SF0">
    <property type="entry name" value="PAN2-PAN3 DEADENYLATION COMPLEX CATALYTIC SUBUNIT PAN2"/>
    <property type="match status" value="1"/>
</dbReference>
<dbReference type="KEGG" id="hazt:108678318"/>
<dbReference type="InterPro" id="IPR015943">
    <property type="entry name" value="WD40/YVTN_repeat-like_dom_sf"/>
</dbReference>
<dbReference type="InterPro" id="IPR012337">
    <property type="entry name" value="RNaseH-like_sf"/>
</dbReference>
<evidence type="ECO:0000259" key="1">
    <source>
        <dbReference type="PROSITE" id="PS50235"/>
    </source>
</evidence>
<dbReference type="InterPro" id="IPR036322">
    <property type="entry name" value="WD40_repeat_dom_sf"/>
</dbReference>
<accession>A0A979FF15</accession>
<name>A0A979FF15_HYAAZ</name>
<dbReference type="SUPFAM" id="SSF54001">
    <property type="entry name" value="Cysteine proteinases"/>
    <property type="match status" value="1"/>
</dbReference>
<dbReference type="Proteomes" id="UP000694843">
    <property type="component" value="Unplaced"/>
</dbReference>
<reference evidence="3" key="1">
    <citation type="submission" date="2025-08" db="UniProtKB">
        <authorList>
            <consortium name="RefSeq"/>
        </authorList>
    </citation>
    <scope>IDENTIFICATION</scope>
    <source>
        <tissue evidence="3">Whole organism</tissue>
    </source>
</reference>
<dbReference type="OMA" id="TQELLWT"/>
<dbReference type="Pfam" id="PF13423">
    <property type="entry name" value="UCH_1"/>
    <property type="match status" value="1"/>
</dbReference>
<dbReference type="InterPro" id="IPR036397">
    <property type="entry name" value="RNaseH_sf"/>
</dbReference>
<evidence type="ECO:0000313" key="2">
    <source>
        <dbReference type="Proteomes" id="UP000694843"/>
    </source>
</evidence>
<dbReference type="CTD" id="9924"/>
<dbReference type="Gene3D" id="3.90.70.10">
    <property type="entry name" value="Cysteine proteinases"/>
    <property type="match status" value="2"/>
</dbReference>
<dbReference type="RefSeq" id="XP_047735481.1">
    <property type="nucleotide sequence ID" value="XM_047879525.1"/>
</dbReference>
<feature type="domain" description="USP" evidence="1">
    <location>
        <begin position="581"/>
        <end position="1026"/>
    </location>
</feature>
<dbReference type="Gene3D" id="3.30.420.10">
    <property type="entry name" value="Ribonuclease H-like superfamily/Ribonuclease H"/>
    <property type="match status" value="1"/>
</dbReference>
<dbReference type="GO" id="GO:0000289">
    <property type="term" value="P:nuclear-transcribed mRNA poly(A) tail shortening"/>
    <property type="evidence" value="ECO:0007669"/>
    <property type="project" value="TreeGrafter"/>
</dbReference>
<dbReference type="CDD" id="cd06143">
    <property type="entry name" value="PAN2_exo"/>
    <property type="match status" value="1"/>
</dbReference>
<organism evidence="2 3">
    <name type="scientific">Hyalella azteca</name>
    <name type="common">Amphipod</name>
    <dbReference type="NCBI Taxonomy" id="294128"/>
    <lineage>
        <taxon>Eukaryota</taxon>
        <taxon>Metazoa</taxon>
        <taxon>Ecdysozoa</taxon>
        <taxon>Arthropoda</taxon>
        <taxon>Crustacea</taxon>
        <taxon>Multicrustacea</taxon>
        <taxon>Malacostraca</taxon>
        <taxon>Eumalacostraca</taxon>
        <taxon>Peracarida</taxon>
        <taxon>Amphipoda</taxon>
        <taxon>Senticaudata</taxon>
        <taxon>Talitrida</taxon>
        <taxon>Talitroidea</taxon>
        <taxon>Hyalellidae</taxon>
        <taxon>Hyalella</taxon>
    </lineage>
</organism>
<dbReference type="InterPro" id="IPR028881">
    <property type="entry name" value="PAN2_UCH_dom"/>
</dbReference>
<dbReference type="AlphaFoldDB" id="A0A979FF15"/>
<dbReference type="PROSITE" id="PS50235">
    <property type="entry name" value="USP_3"/>
    <property type="match status" value="1"/>
</dbReference>
<dbReference type="InterPro" id="IPR048841">
    <property type="entry name" value="PAN2_N"/>
</dbReference>
<dbReference type="SMART" id="SM00479">
    <property type="entry name" value="EXOIII"/>
    <property type="match status" value="1"/>
</dbReference>
<protein>
    <submittedName>
        <fullName evidence="3">PAN2-PAN3 deadenylation complex catalytic subunit PAN2-like</fullName>
    </submittedName>
</protein>
<dbReference type="FunFam" id="3.30.420.10:FF:000175">
    <property type="entry name" value="RNA exonuclease 5"/>
    <property type="match status" value="1"/>
</dbReference>
<keyword evidence="2" id="KW-1185">Reference proteome</keyword>
<dbReference type="InterPro" id="IPR050785">
    <property type="entry name" value="PAN2-PAN3_catalytic_subunit"/>
</dbReference>
<dbReference type="InterPro" id="IPR038765">
    <property type="entry name" value="Papain-like_cys_pep_sf"/>
</dbReference>
<proteinExistence type="predicted"/>
<gene>
    <name evidence="3" type="primary">LOC108678318</name>
</gene>
<dbReference type="Pfam" id="PF00929">
    <property type="entry name" value="RNase_T"/>
    <property type="match status" value="1"/>
</dbReference>
<dbReference type="PANTHER" id="PTHR15728">
    <property type="entry name" value="DEADENYLATION COMPLEX CATALYTIC SUBUNIT PAN2"/>
    <property type="match status" value="1"/>
</dbReference>
<dbReference type="SUPFAM" id="SSF50978">
    <property type="entry name" value="WD40 repeat-like"/>
    <property type="match status" value="1"/>
</dbReference>
<dbReference type="GO" id="GO:0000932">
    <property type="term" value="C:P-body"/>
    <property type="evidence" value="ECO:0007669"/>
    <property type="project" value="TreeGrafter"/>
</dbReference>
<sequence length="1245" mass="139205">MDFSAVPYNLHDEILGYGEHIYGSEAIGDSSLLHGSETIGDPSLLHGSEIDEAEYGTQGSSGEFQESSTILMDGGDQYFVNAVHFDTMEELAWAGNAAGHVTSYYHATNPTKYTSFQVHMSEDIRDMFSHDAGLLCLTPTTLSLRSRYGLPQYTYRSDKFENLQTLCYRHHTNRVLLGGHQPTVVEFDLETQQETNAVSALYVSNETNSVSALCLLPPYLLRFVPGMSSCIAAVSNTGMWNMLDIMQPETALLLLHTHAKQNSMVVAAAVTCMAVSSSSQAVLFGDTAGHVHLWTQGAKPTYNNFSRESPYPSDVEPAPSIPMTDQFTPLGTIPLAIPDQPLLMGREIEDQLLMVYDMRMMKVSVPLRCSVPPYLLRFVPGMSSCIAAVSNTGMWNMLDIMQPETALLLLHTHAKQAVLFGDTAGHVHLWTQGAKPTYNNFSRESPYPSDVEPAPSIPMTDQFTPLGSIPLAIPDQPLLSDWPPHLMAVKYRPTPPVDPKILANMNMQGPVGYHPNTLGHNRNIVPYKSYRGRQKNGLDSSSSDSSVSFKVPPYYRRIEIKYGKLGIDDFDFDFYNRTSFSGLDMSLPNSYCNAMLQIFYYLPPLRAGLLSHLCSREFCLACELGFLFHMLDISMNQGQPCNAANFLRAFRTIPEASAMSLTLSDTDIRAKVNLPSKIMGWNCFVLQQLSNELQAELKEKAEAAGTSDEMNLVDAVFGCGVSRVQRCSRCSHTLTAPTTALLHNLSLQETMPELKLRHGAMGAVPFSAVVEAGVRQSISKTSYCDECRKYLPHQQLRSYQSLPNTLVLNTGVDNPQDLSYWQEQQRLVLKKSCEAPKATADEDAKSGAASAAASAVPPAGSVKMCRYRGMCVRPDCKFWHPGRPNDRSAPPTYVPGSGDILSLLETTMDHAWVPPGLRVLLKEDGDICFKNIEPDEVFEASVACMHFVPRRRRPFRRPDPKYRLDCRRRRPFRRPDPKYRLVLLQACLCKQCWYLFNDISIVPITTQEALWFPVWKQPCVLYWMKRTLPSSLASLTPSCPITRAAFLSDKGTPVKRLTFVPLAEDELPVSGASHSGQGPLEGTPFLDDYISTQEQVVDYLTQFSGIQPGDLDAMYSEKHLTQLKSTYVKLRYLVSQGVKFVGHGLKNDFRVINMVVPPQQLLDTVHLFHMPHNRMLSLKFLAWHFLKLKIQSVTHDSIEDARTALALYKKYCELQARGVFREELETLYQAGKKAQWKVPGEEDEE</sequence>
<dbReference type="OrthoDB" id="16516at2759"/>
<dbReference type="SUPFAM" id="SSF53098">
    <property type="entry name" value="Ribonuclease H-like"/>
    <property type="match status" value="1"/>
</dbReference>
<dbReference type="GeneID" id="108678318"/>
<dbReference type="InterPro" id="IPR028889">
    <property type="entry name" value="USP"/>
</dbReference>
<dbReference type="Pfam" id="PF20770">
    <property type="entry name" value="PAN2_N"/>
    <property type="match status" value="2"/>
</dbReference>
<dbReference type="Gene3D" id="2.130.10.10">
    <property type="entry name" value="YVTN repeat-like/Quinoprotein amine dehydrogenase"/>
    <property type="match status" value="3"/>
</dbReference>
<dbReference type="GO" id="GO:0003676">
    <property type="term" value="F:nucleic acid binding"/>
    <property type="evidence" value="ECO:0007669"/>
    <property type="project" value="InterPro"/>
</dbReference>